<evidence type="ECO:0000313" key="2">
    <source>
        <dbReference type="EMBL" id="GAA3706302.1"/>
    </source>
</evidence>
<organism evidence="2 3">
    <name type="scientific">Streptomyces tremellae</name>
    <dbReference type="NCBI Taxonomy" id="1124239"/>
    <lineage>
        <taxon>Bacteria</taxon>
        <taxon>Bacillati</taxon>
        <taxon>Actinomycetota</taxon>
        <taxon>Actinomycetes</taxon>
        <taxon>Kitasatosporales</taxon>
        <taxon>Streptomycetaceae</taxon>
        <taxon>Streptomyces</taxon>
    </lineage>
</organism>
<gene>
    <name evidence="2" type="ORF">GCM10023082_00410</name>
</gene>
<name>A0ABP7DM33_9ACTN</name>
<reference evidence="3" key="1">
    <citation type="journal article" date="2019" name="Int. J. Syst. Evol. Microbiol.">
        <title>The Global Catalogue of Microorganisms (GCM) 10K type strain sequencing project: providing services to taxonomists for standard genome sequencing and annotation.</title>
        <authorList>
            <consortium name="The Broad Institute Genomics Platform"/>
            <consortium name="The Broad Institute Genome Sequencing Center for Infectious Disease"/>
            <person name="Wu L."/>
            <person name="Ma J."/>
        </authorList>
    </citation>
    <scope>NUCLEOTIDE SEQUENCE [LARGE SCALE GENOMIC DNA]</scope>
    <source>
        <strain evidence="3">JCM 30846</strain>
    </source>
</reference>
<protein>
    <submittedName>
        <fullName evidence="2">Uncharacterized protein</fullName>
    </submittedName>
</protein>
<keyword evidence="3" id="KW-1185">Reference proteome</keyword>
<proteinExistence type="predicted"/>
<accession>A0ABP7DM33</accession>
<evidence type="ECO:0000256" key="1">
    <source>
        <dbReference type="SAM" id="MobiDB-lite"/>
    </source>
</evidence>
<dbReference type="Proteomes" id="UP001499884">
    <property type="component" value="Unassembled WGS sequence"/>
</dbReference>
<dbReference type="EMBL" id="BAABEP010000001">
    <property type="protein sequence ID" value="GAA3706302.1"/>
    <property type="molecule type" value="Genomic_DNA"/>
</dbReference>
<sequence length="83" mass="8944">MSSSCARRRMVTFSSPCVRMIRTAVSTIQRRDRGGFAGRSRRLTGSLLPLITSIVTNAFALGEPERRTGTPGTPPPDVPDGDP</sequence>
<feature type="region of interest" description="Disordered" evidence="1">
    <location>
        <begin position="61"/>
        <end position="83"/>
    </location>
</feature>
<comment type="caution">
    <text evidence="2">The sequence shown here is derived from an EMBL/GenBank/DDBJ whole genome shotgun (WGS) entry which is preliminary data.</text>
</comment>
<evidence type="ECO:0000313" key="3">
    <source>
        <dbReference type="Proteomes" id="UP001499884"/>
    </source>
</evidence>
<feature type="compositionally biased region" description="Pro residues" evidence="1">
    <location>
        <begin position="72"/>
        <end position="83"/>
    </location>
</feature>